<keyword evidence="3" id="KW-0378">Hydrolase</keyword>
<dbReference type="Proteomes" id="UP000664303">
    <property type="component" value="Unassembled WGS sequence"/>
</dbReference>
<reference evidence="3" key="1">
    <citation type="submission" date="2021-02" db="EMBL/GenBank/DDBJ databases">
        <title>PHA producing bacteria isolated from coastal sediment in Guangdong, Shenzhen.</title>
        <authorList>
            <person name="Zheng W."/>
            <person name="Yu S."/>
            <person name="Huang Y."/>
        </authorList>
    </citation>
    <scope>NUCLEOTIDE SEQUENCE</scope>
    <source>
        <strain evidence="3">TN14-10</strain>
    </source>
</reference>
<dbReference type="InterPro" id="IPR050789">
    <property type="entry name" value="Diverse_Enzym_Activities"/>
</dbReference>
<accession>A0A939DGF8</accession>
<dbReference type="EMBL" id="JAFKCZ010000010">
    <property type="protein sequence ID" value="MBN7797813.1"/>
    <property type="molecule type" value="Genomic_DNA"/>
</dbReference>
<name>A0A939DGF8_9GAMM</name>
<dbReference type="PANTHER" id="PTHR43283:SF14">
    <property type="entry name" value="BLL8153 PROTEIN"/>
    <property type="match status" value="1"/>
</dbReference>
<dbReference type="Gene3D" id="3.40.710.10">
    <property type="entry name" value="DD-peptidase/beta-lactamase superfamily"/>
    <property type="match status" value="1"/>
</dbReference>
<dbReference type="InterPro" id="IPR012338">
    <property type="entry name" value="Beta-lactam/transpept-like"/>
</dbReference>
<evidence type="ECO:0000313" key="3">
    <source>
        <dbReference type="EMBL" id="MBN7797813.1"/>
    </source>
</evidence>
<dbReference type="Pfam" id="PF00144">
    <property type="entry name" value="Beta-lactamase"/>
    <property type="match status" value="1"/>
</dbReference>
<evidence type="ECO:0000256" key="1">
    <source>
        <dbReference type="SAM" id="SignalP"/>
    </source>
</evidence>
<dbReference type="InterPro" id="IPR001466">
    <property type="entry name" value="Beta-lactam-related"/>
</dbReference>
<evidence type="ECO:0000259" key="2">
    <source>
        <dbReference type="Pfam" id="PF00144"/>
    </source>
</evidence>
<gene>
    <name evidence="3" type="ORF">JYP50_14480</name>
</gene>
<dbReference type="GO" id="GO:0016787">
    <property type="term" value="F:hydrolase activity"/>
    <property type="evidence" value="ECO:0007669"/>
    <property type="project" value="UniProtKB-KW"/>
</dbReference>
<comment type="caution">
    <text evidence="3">The sequence shown here is derived from an EMBL/GenBank/DDBJ whole genome shotgun (WGS) entry which is preliminary data.</text>
</comment>
<proteinExistence type="predicted"/>
<dbReference type="RefSeq" id="WP_206561259.1">
    <property type="nucleotide sequence ID" value="NZ_JAFKCZ010000010.1"/>
</dbReference>
<sequence>MKHCFKRGLLLGVTLVAHLTAFAAADSREAAAWTIRQSMANFSAKNDAAPIHYRQLHTLYPVRTLQPGATVDIPLAQAQLSLRGRDYDYLGVTSTIEGYLQRKRITGLMMLEDGSIRHQSHFFGYTADDPRILFSTTKSIVSLLVGIAIDDGLIKSVDDPVTVYLPELKDSGYAGATIKHVLQMTTAVHYPGEDSGAAGMGRDIRGVSARSLAFGAGGLREHPQHARAKPGVRHGDSWEYLNTNTQTLTVLLERVSGRTVSAYAEEKLWRKLGAEQPAYWLIDRYQDSGAIEHGWMGLIMTLHDMARIGLMVENGGYWNGQQIVSSSWVKASTTADNAAVRSLAGHRSTHYGYQWWMPEGDEGEFMSVGHAGQIIYVNPAHDTVIVQTAADPAWGPGTKEEAVAVFRAMLAP</sequence>
<dbReference type="PANTHER" id="PTHR43283">
    <property type="entry name" value="BETA-LACTAMASE-RELATED"/>
    <property type="match status" value="1"/>
</dbReference>
<keyword evidence="4" id="KW-1185">Reference proteome</keyword>
<feature type="chain" id="PRO_5036805795" evidence="1">
    <location>
        <begin position="24"/>
        <end position="412"/>
    </location>
</feature>
<keyword evidence="1" id="KW-0732">Signal</keyword>
<dbReference type="AlphaFoldDB" id="A0A939DGF8"/>
<feature type="signal peptide" evidence="1">
    <location>
        <begin position="1"/>
        <end position="23"/>
    </location>
</feature>
<organism evidence="3 4">
    <name type="scientific">Parahaliea mediterranea</name>
    <dbReference type="NCBI Taxonomy" id="651086"/>
    <lineage>
        <taxon>Bacteria</taxon>
        <taxon>Pseudomonadati</taxon>
        <taxon>Pseudomonadota</taxon>
        <taxon>Gammaproteobacteria</taxon>
        <taxon>Cellvibrionales</taxon>
        <taxon>Halieaceae</taxon>
        <taxon>Parahaliea</taxon>
    </lineage>
</organism>
<dbReference type="SUPFAM" id="SSF56601">
    <property type="entry name" value="beta-lactamase/transpeptidase-like"/>
    <property type="match status" value="1"/>
</dbReference>
<protein>
    <submittedName>
        <fullName evidence="3">Serine hydrolase</fullName>
    </submittedName>
</protein>
<feature type="domain" description="Beta-lactamase-related" evidence="2">
    <location>
        <begin position="95"/>
        <end position="398"/>
    </location>
</feature>
<evidence type="ECO:0000313" key="4">
    <source>
        <dbReference type="Proteomes" id="UP000664303"/>
    </source>
</evidence>